<name>A0A8H4KAC0_9HYPO</name>
<evidence type="ECO:0000313" key="3">
    <source>
        <dbReference type="Proteomes" id="UP000605986"/>
    </source>
</evidence>
<dbReference type="EMBL" id="JAADJG010000505">
    <property type="protein sequence ID" value="KAF4445663.1"/>
    <property type="molecule type" value="Genomic_DNA"/>
</dbReference>
<feature type="region of interest" description="Disordered" evidence="1">
    <location>
        <begin position="48"/>
        <end position="71"/>
    </location>
</feature>
<accession>A0A8H4KAC0</accession>
<keyword evidence="3" id="KW-1185">Reference proteome</keyword>
<evidence type="ECO:0000256" key="1">
    <source>
        <dbReference type="SAM" id="MobiDB-lite"/>
    </source>
</evidence>
<gene>
    <name evidence="2" type="ORF">F53441_10612</name>
</gene>
<dbReference type="Proteomes" id="UP000605986">
    <property type="component" value="Unassembled WGS sequence"/>
</dbReference>
<protein>
    <submittedName>
        <fullName evidence="2">Uncharacterized protein</fullName>
    </submittedName>
</protein>
<organism evidence="2 3">
    <name type="scientific">Fusarium austroafricanum</name>
    <dbReference type="NCBI Taxonomy" id="2364996"/>
    <lineage>
        <taxon>Eukaryota</taxon>
        <taxon>Fungi</taxon>
        <taxon>Dikarya</taxon>
        <taxon>Ascomycota</taxon>
        <taxon>Pezizomycotina</taxon>
        <taxon>Sordariomycetes</taxon>
        <taxon>Hypocreomycetidae</taxon>
        <taxon>Hypocreales</taxon>
        <taxon>Nectriaceae</taxon>
        <taxon>Fusarium</taxon>
        <taxon>Fusarium concolor species complex</taxon>
    </lineage>
</organism>
<reference evidence="2" key="1">
    <citation type="submission" date="2020-01" db="EMBL/GenBank/DDBJ databases">
        <title>Identification and distribution of gene clusters putatively required for synthesis of sphingolipid metabolism inhibitors in phylogenetically diverse species of the filamentous fungus Fusarium.</title>
        <authorList>
            <person name="Kim H.-S."/>
            <person name="Busman M."/>
            <person name="Brown D.W."/>
            <person name="Divon H."/>
            <person name="Uhlig S."/>
            <person name="Proctor R.H."/>
        </authorList>
    </citation>
    <scope>NUCLEOTIDE SEQUENCE</scope>
    <source>
        <strain evidence="2">NRRL 53441</strain>
    </source>
</reference>
<evidence type="ECO:0000313" key="2">
    <source>
        <dbReference type="EMBL" id="KAF4445663.1"/>
    </source>
</evidence>
<dbReference type="OrthoDB" id="5070829at2759"/>
<proteinExistence type="predicted"/>
<sequence>MSSTEKKHTQKEAKAKDVQGPVMLQVWLNEPEDIMSGADVWSSERAVIRPRRDIGTTKQPKKKSGDAAKSA</sequence>
<comment type="caution">
    <text evidence="2">The sequence shown here is derived from an EMBL/GenBank/DDBJ whole genome shotgun (WGS) entry which is preliminary data.</text>
</comment>
<dbReference type="AlphaFoldDB" id="A0A8H4KAC0"/>